<evidence type="ECO:0000256" key="4">
    <source>
        <dbReference type="ARBA" id="ARBA00023125"/>
    </source>
</evidence>
<dbReference type="Pfam" id="PF04542">
    <property type="entry name" value="Sigma70_r2"/>
    <property type="match status" value="1"/>
</dbReference>
<dbReference type="GO" id="GO:0003677">
    <property type="term" value="F:DNA binding"/>
    <property type="evidence" value="ECO:0007669"/>
    <property type="project" value="UniProtKB-KW"/>
</dbReference>
<proteinExistence type="inferred from homology"/>
<evidence type="ECO:0000313" key="10">
    <source>
        <dbReference type="Proteomes" id="UP000294225"/>
    </source>
</evidence>
<name>A0A4R0IQH4_9ACTN</name>
<keyword evidence="4" id="KW-0238">DNA-binding</keyword>
<dbReference type="Proteomes" id="UP000294225">
    <property type="component" value="Unassembled WGS sequence"/>
</dbReference>
<dbReference type="GO" id="GO:0016987">
    <property type="term" value="F:sigma factor activity"/>
    <property type="evidence" value="ECO:0007669"/>
    <property type="project" value="UniProtKB-KW"/>
</dbReference>
<dbReference type="SUPFAM" id="SSF88659">
    <property type="entry name" value="Sigma3 and sigma4 domains of RNA polymerase sigma factors"/>
    <property type="match status" value="1"/>
</dbReference>
<dbReference type="GO" id="GO:0006352">
    <property type="term" value="P:DNA-templated transcription initiation"/>
    <property type="evidence" value="ECO:0007669"/>
    <property type="project" value="InterPro"/>
</dbReference>
<dbReference type="Proteomes" id="UP000292385">
    <property type="component" value="Unassembled WGS sequence"/>
</dbReference>
<dbReference type="PANTHER" id="PTHR43133:SF8">
    <property type="entry name" value="RNA POLYMERASE SIGMA FACTOR HI_1459-RELATED"/>
    <property type="match status" value="1"/>
</dbReference>
<evidence type="ECO:0000313" key="9">
    <source>
        <dbReference type="Proteomes" id="UP000292385"/>
    </source>
</evidence>
<evidence type="ECO:0000256" key="3">
    <source>
        <dbReference type="ARBA" id="ARBA00023082"/>
    </source>
</evidence>
<reference evidence="9 10" key="1">
    <citation type="submission" date="2019-02" db="EMBL/GenBank/DDBJ databases">
        <title>Kribbella capetownensis sp. nov. and Kribbella speibonae sp. nov., isolated from soil.</title>
        <authorList>
            <person name="Curtis S.M."/>
            <person name="Norton I."/>
            <person name="Everest G.J."/>
            <person name="Meyers P.R."/>
        </authorList>
    </citation>
    <scope>NUCLEOTIDE SEQUENCE [LARGE SCALE GENOMIC DNA]</scope>
    <source>
        <strain evidence="7 9">SK5</strain>
        <strain evidence="8 10">YM55</strain>
    </source>
</reference>
<sequence>MSTGPSADPPVLPHVLSPPARISERTWSVSTISLRRTARPLEGNRDHTESGPSIADVLSRALGSDWSAWKELETRYGSLLLHTARGVGLSHSDAADAAQLTWLRLWQHGRQIRDPECLPAWLAATARREGLRVAISRKRYLLYADPTTEHSDGQRAAVVDVYPADGEYEPSTERALSRLPSRYQSLIRLLMSDSCPSYLEIAEKLNLPIGSIGPMRMRALRMLRHSPELTAH</sequence>
<keyword evidence="3" id="KW-0731">Sigma factor</keyword>
<evidence type="ECO:0000259" key="6">
    <source>
        <dbReference type="Pfam" id="PF04542"/>
    </source>
</evidence>
<dbReference type="Gene3D" id="1.10.10.10">
    <property type="entry name" value="Winged helix-like DNA-binding domain superfamily/Winged helix DNA-binding domain"/>
    <property type="match status" value="1"/>
</dbReference>
<comment type="caution">
    <text evidence="8">The sequence shown here is derived from an EMBL/GenBank/DDBJ whole genome shotgun (WGS) entry which is preliminary data.</text>
</comment>
<dbReference type="SUPFAM" id="SSF88946">
    <property type="entry name" value="Sigma2 domain of RNA polymerase sigma factors"/>
    <property type="match status" value="1"/>
</dbReference>
<dbReference type="PANTHER" id="PTHR43133">
    <property type="entry name" value="RNA POLYMERASE ECF-TYPE SIGMA FACTO"/>
    <property type="match status" value="1"/>
</dbReference>
<dbReference type="Gene3D" id="1.10.1740.10">
    <property type="match status" value="1"/>
</dbReference>
<protein>
    <submittedName>
        <fullName evidence="8">Sigma-70 family RNA polymerase sigma factor</fullName>
    </submittedName>
</protein>
<keyword evidence="5" id="KW-0804">Transcription</keyword>
<evidence type="ECO:0000313" key="7">
    <source>
        <dbReference type="EMBL" id="TCC24680.1"/>
    </source>
</evidence>
<gene>
    <name evidence="7" type="ORF">E0H58_10685</name>
    <name evidence="8" type="ORF">E0H92_38035</name>
</gene>
<organism evidence="8 10">
    <name type="scientific">Kribbella speibonae</name>
    <dbReference type="NCBI Taxonomy" id="1572660"/>
    <lineage>
        <taxon>Bacteria</taxon>
        <taxon>Bacillati</taxon>
        <taxon>Actinomycetota</taxon>
        <taxon>Actinomycetes</taxon>
        <taxon>Propionibacteriales</taxon>
        <taxon>Kribbellaceae</taxon>
        <taxon>Kribbella</taxon>
    </lineage>
</organism>
<feature type="domain" description="RNA polymerase sigma-70 region 2" evidence="6">
    <location>
        <begin position="74"/>
        <end position="132"/>
    </location>
</feature>
<dbReference type="InterPro" id="IPR039425">
    <property type="entry name" value="RNA_pol_sigma-70-like"/>
</dbReference>
<dbReference type="AlphaFoldDB" id="A0A4R0IQH4"/>
<dbReference type="InterPro" id="IPR036388">
    <property type="entry name" value="WH-like_DNA-bd_sf"/>
</dbReference>
<dbReference type="InterPro" id="IPR007627">
    <property type="entry name" value="RNA_pol_sigma70_r2"/>
</dbReference>
<keyword evidence="2" id="KW-0805">Transcription regulation</keyword>
<comment type="similarity">
    <text evidence="1">Belongs to the sigma-70 factor family. ECF subfamily.</text>
</comment>
<dbReference type="EMBL" id="SJKC01000007">
    <property type="protein sequence ID" value="TCC30905.1"/>
    <property type="molecule type" value="Genomic_DNA"/>
</dbReference>
<evidence type="ECO:0000256" key="1">
    <source>
        <dbReference type="ARBA" id="ARBA00010641"/>
    </source>
</evidence>
<evidence type="ECO:0000313" key="8">
    <source>
        <dbReference type="EMBL" id="TCC30905.1"/>
    </source>
</evidence>
<dbReference type="EMBL" id="SJJY01000002">
    <property type="protein sequence ID" value="TCC24680.1"/>
    <property type="molecule type" value="Genomic_DNA"/>
</dbReference>
<evidence type="ECO:0000256" key="5">
    <source>
        <dbReference type="ARBA" id="ARBA00023163"/>
    </source>
</evidence>
<dbReference type="InterPro" id="IPR013325">
    <property type="entry name" value="RNA_pol_sigma_r2"/>
</dbReference>
<keyword evidence="9" id="KW-1185">Reference proteome</keyword>
<dbReference type="InterPro" id="IPR013324">
    <property type="entry name" value="RNA_pol_sigma_r3/r4-like"/>
</dbReference>
<evidence type="ECO:0000256" key="2">
    <source>
        <dbReference type="ARBA" id="ARBA00023015"/>
    </source>
</evidence>
<accession>A0A4R0IQH4</accession>